<keyword evidence="2" id="KW-1185">Reference proteome</keyword>
<sequence length="144" mass="16888">SLEYHKESLLDEPFLTLKELHLYIDDFEDHSINAVTHHHHQSNEILAPIRRLTMKLYNVSPEPLISLLSSHFTTLQEISLHIVFELTPIPMENLRKLVKNNAEFKKLMLYTIQGRRTFVGEVLEKFKDGGELPDVECWWIPDLV</sequence>
<accession>A0A9N9ND05</accession>
<proteinExistence type="predicted"/>
<dbReference type="AlphaFoldDB" id="A0A9N9ND05"/>
<comment type="caution">
    <text evidence="1">The sequence shown here is derived from an EMBL/GenBank/DDBJ whole genome shotgun (WGS) entry which is preliminary data.</text>
</comment>
<organism evidence="1 2">
    <name type="scientific">Acaulospora morrowiae</name>
    <dbReference type="NCBI Taxonomy" id="94023"/>
    <lineage>
        <taxon>Eukaryota</taxon>
        <taxon>Fungi</taxon>
        <taxon>Fungi incertae sedis</taxon>
        <taxon>Mucoromycota</taxon>
        <taxon>Glomeromycotina</taxon>
        <taxon>Glomeromycetes</taxon>
        <taxon>Diversisporales</taxon>
        <taxon>Acaulosporaceae</taxon>
        <taxon>Acaulospora</taxon>
    </lineage>
</organism>
<gene>
    <name evidence="1" type="ORF">AMORRO_LOCUS13486</name>
</gene>
<evidence type="ECO:0000313" key="1">
    <source>
        <dbReference type="EMBL" id="CAG8723352.1"/>
    </source>
</evidence>
<dbReference type="Proteomes" id="UP000789342">
    <property type="component" value="Unassembled WGS sequence"/>
</dbReference>
<feature type="non-terminal residue" evidence="1">
    <location>
        <position position="1"/>
    </location>
</feature>
<protein>
    <submittedName>
        <fullName evidence="1">16195_t:CDS:1</fullName>
    </submittedName>
</protein>
<evidence type="ECO:0000313" key="2">
    <source>
        <dbReference type="Proteomes" id="UP000789342"/>
    </source>
</evidence>
<dbReference type="EMBL" id="CAJVPV010023284">
    <property type="protein sequence ID" value="CAG8723352.1"/>
    <property type="molecule type" value="Genomic_DNA"/>
</dbReference>
<name>A0A9N9ND05_9GLOM</name>
<dbReference type="OrthoDB" id="2313051at2759"/>
<reference evidence="1" key="1">
    <citation type="submission" date="2021-06" db="EMBL/GenBank/DDBJ databases">
        <authorList>
            <person name="Kallberg Y."/>
            <person name="Tangrot J."/>
            <person name="Rosling A."/>
        </authorList>
    </citation>
    <scope>NUCLEOTIDE SEQUENCE</scope>
    <source>
        <strain evidence="1">CL551</strain>
    </source>
</reference>